<proteinExistence type="predicted"/>
<dbReference type="AlphaFoldDB" id="A0A397SUB4"/>
<accession>A0A397SUB4</accession>
<keyword evidence="2" id="KW-1185">Reference proteome</keyword>
<organism evidence="1 2">
    <name type="scientific">Glomus cerebriforme</name>
    <dbReference type="NCBI Taxonomy" id="658196"/>
    <lineage>
        <taxon>Eukaryota</taxon>
        <taxon>Fungi</taxon>
        <taxon>Fungi incertae sedis</taxon>
        <taxon>Mucoromycota</taxon>
        <taxon>Glomeromycotina</taxon>
        <taxon>Glomeromycetes</taxon>
        <taxon>Glomerales</taxon>
        <taxon>Glomeraceae</taxon>
        <taxon>Glomus</taxon>
    </lineage>
</organism>
<gene>
    <name evidence="1" type="ORF">C1645_826238</name>
</gene>
<evidence type="ECO:0000313" key="1">
    <source>
        <dbReference type="EMBL" id="RIA88509.1"/>
    </source>
</evidence>
<dbReference type="EMBL" id="QKYT01000260">
    <property type="protein sequence ID" value="RIA88509.1"/>
    <property type="molecule type" value="Genomic_DNA"/>
</dbReference>
<dbReference type="OrthoDB" id="2370032at2759"/>
<dbReference type="Proteomes" id="UP000265703">
    <property type="component" value="Unassembled WGS sequence"/>
</dbReference>
<sequence length="384" mass="44648">MNSSLPLLIDFLIPDTKSKDLHEEISKELNVTYLSESAQELDEAKGKIFGIARRLFCQGGIRLYNNEDFSNPFIARLNKRWMLVRKSPNNVSFEDINVLGTDYLHNHNAQLFVDYVNQYFTIKFDEQDHQDFREVTTNSNFTKKGLKKLLTKYGVDGEGIKTFPFKPETEKINDDDEDFQYCIAEIKYKMGIIGSAKFSNEAVRCLYIEAILSSAICIVRRIVKKRIFLEPQFEDIGKVVAGQVDYAIEKIIDSLNKELICIIINKNQNVLGIMQSVMQLESSYHTNKKKQKESEAFNDDFDYLYGIVTTAMDWYFIMYTPERIYCITAGYHITLTEEILEDEERLRRGVKKVMEVIVGLLKDRIEVNASPDSRRARMKKYIKK</sequence>
<reference evidence="1 2" key="1">
    <citation type="submission" date="2018-06" db="EMBL/GenBank/DDBJ databases">
        <title>Comparative genomics reveals the genomic features of Rhizophagus irregularis, R. cerebriforme, R. diaphanum and Gigaspora rosea, and their symbiotic lifestyle signature.</title>
        <authorList>
            <person name="Morin E."/>
            <person name="San Clemente H."/>
            <person name="Chen E.C.H."/>
            <person name="De La Providencia I."/>
            <person name="Hainaut M."/>
            <person name="Kuo A."/>
            <person name="Kohler A."/>
            <person name="Murat C."/>
            <person name="Tang N."/>
            <person name="Roy S."/>
            <person name="Loubradou J."/>
            <person name="Henrissat B."/>
            <person name="Grigoriev I.V."/>
            <person name="Corradi N."/>
            <person name="Roux C."/>
            <person name="Martin F.M."/>
        </authorList>
    </citation>
    <scope>NUCLEOTIDE SEQUENCE [LARGE SCALE GENOMIC DNA]</scope>
    <source>
        <strain evidence="1 2">DAOM 227022</strain>
    </source>
</reference>
<comment type="caution">
    <text evidence="1">The sequence shown here is derived from an EMBL/GenBank/DDBJ whole genome shotgun (WGS) entry which is preliminary data.</text>
</comment>
<protein>
    <submittedName>
        <fullName evidence="1">Uncharacterized protein</fullName>
    </submittedName>
</protein>
<name>A0A397SUB4_9GLOM</name>
<evidence type="ECO:0000313" key="2">
    <source>
        <dbReference type="Proteomes" id="UP000265703"/>
    </source>
</evidence>